<dbReference type="OMA" id="HYLVQMK"/>
<feature type="region of interest" description="Disordered" evidence="2">
    <location>
        <begin position="136"/>
        <end position="178"/>
    </location>
</feature>
<dbReference type="eggNOG" id="ENOG502QW1I">
    <property type="taxonomic scope" value="Eukaryota"/>
</dbReference>
<proteinExistence type="inferred from homology"/>
<feature type="region of interest" description="Disordered" evidence="2">
    <location>
        <begin position="490"/>
        <end position="560"/>
    </location>
</feature>
<dbReference type="Pfam" id="PF14816">
    <property type="entry name" value="CANIN"/>
    <property type="match status" value="1"/>
</dbReference>
<dbReference type="HOGENOM" id="CLU_422484_0_0_1"/>
<evidence type="ECO:0000313" key="4">
    <source>
        <dbReference type="Ensembl" id="ENSOANP00000011668.2"/>
    </source>
</evidence>
<dbReference type="STRING" id="9258.ENSOANP00000011668"/>
<feature type="domain" description="Coiled-coil SMC6 And NSE5 INteracting (CANIN)" evidence="3">
    <location>
        <begin position="650"/>
        <end position="962"/>
    </location>
</feature>
<dbReference type="InParanoid" id="F6W3N2"/>
<dbReference type="PANTHER" id="PTHR16046">
    <property type="entry name" value="SMC5-SMC6 COMPLEX LOCALIZATION FACTOR 2"/>
    <property type="match status" value="1"/>
</dbReference>
<feature type="compositionally biased region" description="Low complexity" evidence="2">
    <location>
        <begin position="241"/>
        <end position="255"/>
    </location>
</feature>
<feature type="compositionally biased region" description="Basic and acidic residues" evidence="2">
    <location>
        <begin position="154"/>
        <end position="167"/>
    </location>
</feature>
<reference evidence="4" key="2">
    <citation type="submission" date="2025-09" db="UniProtKB">
        <authorList>
            <consortium name="Ensembl"/>
        </authorList>
    </citation>
    <scope>IDENTIFICATION</scope>
    <source>
        <strain evidence="4">Glennie</strain>
    </source>
</reference>
<feature type="region of interest" description="Disordered" evidence="2">
    <location>
        <begin position="445"/>
        <end position="467"/>
    </location>
</feature>
<dbReference type="InterPro" id="IPR044276">
    <property type="entry name" value="CANIN_dom"/>
</dbReference>
<dbReference type="AlphaFoldDB" id="F6W3N2"/>
<organism evidence="4 5">
    <name type="scientific">Ornithorhynchus anatinus</name>
    <name type="common">Duckbill platypus</name>
    <dbReference type="NCBI Taxonomy" id="9258"/>
    <lineage>
        <taxon>Eukaryota</taxon>
        <taxon>Metazoa</taxon>
        <taxon>Chordata</taxon>
        <taxon>Craniata</taxon>
        <taxon>Vertebrata</taxon>
        <taxon>Euteleostomi</taxon>
        <taxon>Mammalia</taxon>
        <taxon>Monotremata</taxon>
        <taxon>Ornithorhynchidae</taxon>
        <taxon>Ornithorhynchus</taxon>
    </lineage>
</organism>
<evidence type="ECO:0000313" key="5">
    <source>
        <dbReference type="Proteomes" id="UP000002279"/>
    </source>
</evidence>
<feature type="compositionally biased region" description="Basic and acidic residues" evidence="2">
    <location>
        <begin position="136"/>
        <end position="145"/>
    </location>
</feature>
<feature type="compositionally biased region" description="Polar residues" evidence="2">
    <location>
        <begin position="445"/>
        <end position="456"/>
    </location>
</feature>
<feature type="compositionally biased region" description="Low complexity" evidence="2">
    <location>
        <begin position="533"/>
        <end position="544"/>
    </location>
</feature>
<dbReference type="GO" id="GO:0006974">
    <property type="term" value="P:DNA damage response"/>
    <property type="evidence" value="ECO:0000318"/>
    <property type="project" value="GO_Central"/>
</dbReference>
<dbReference type="Ensembl" id="ENSOANT00000011670.2">
    <property type="protein sequence ID" value="ENSOANP00000011668.2"/>
    <property type="gene ID" value="ENSOANG00000007329.4"/>
</dbReference>
<protein>
    <recommendedName>
        <fullName evidence="3">Coiled-coil SMC6 And NSE5 INteracting (CANIN) domain-containing protein</fullName>
    </recommendedName>
</protein>
<dbReference type="Bgee" id="ENSOANG00000007329">
    <property type="expression patterns" value="Expressed in ovary and 8 other cell types or tissues"/>
</dbReference>
<evidence type="ECO:0000256" key="2">
    <source>
        <dbReference type="SAM" id="MobiDB-lite"/>
    </source>
</evidence>
<dbReference type="GO" id="GO:2000781">
    <property type="term" value="P:positive regulation of double-strand break repair"/>
    <property type="evidence" value="ECO:0000318"/>
    <property type="project" value="GO_Central"/>
</dbReference>
<dbReference type="GO" id="GO:0005634">
    <property type="term" value="C:nucleus"/>
    <property type="evidence" value="ECO:0000318"/>
    <property type="project" value="GO_Central"/>
</dbReference>
<dbReference type="PANTHER" id="PTHR16046:SF10">
    <property type="entry name" value="SMC5-SMC6 COMPLEX LOCALIZATION FACTOR PROTEIN 2"/>
    <property type="match status" value="1"/>
</dbReference>
<reference evidence="4" key="1">
    <citation type="submission" date="2025-08" db="UniProtKB">
        <authorList>
            <consortium name="Ensembl"/>
        </authorList>
    </citation>
    <scope>IDENTIFICATION</scope>
    <source>
        <strain evidence="4">Glennie</strain>
    </source>
</reference>
<accession>F6W3N2</accession>
<feature type="region of interest" description="Disordered" evidence="2">
    <location>
        <begin position="293"/>
        <end position="333"/>
    </location>
</feature>
<dbReference type="GeneTree" id="ENSGT00530000064017"/>
<dbReference type="GO" id="GO:0035861">
    <property type="term" value="C:site of double-strand break"/>
    <property type="evidence" value="ECO:0000318"/>
    <property type="project" value="GO_Central"/>
</dbReference>
<evidence type="ECO:0000259" key="3">
    <source>
        <dbReference type="Pfam" id="PF14816"/>
    </source>
</evidence>
<name>F6W3N2_ORNAN</name>
<feature type="compositionally biased region" description="Polar residues" evidence="2">
    <location>
        <begin position="217"/>
        <end position="232"/>
    </location>
</feature>
<keyword evidence="5" id="KW-1185">Reference proteome</keyword>
<feature type="region of interest" description="Disordered" evidence="2">
    <location>
        <begin position="1"/>
        <end position="33"/>
    </location>
</feature>
<sequence length="1098" mass="123852">EKRNSREPVFVGTNLSPIGEKKPQQEFSQPGAEPLMFPSELYRQNGAEIPFTSTEKFEKKASTPQKRRQRKILISSPTKSPIIEAFMRGVQERNDCADIPKADMLSAALNTKYPKVVVRKLYISTESSYHCLTGQDGKELKKQEKATTQGRPSHGRERDREKSKCIDQDQTDAGTREWISAPRSDILKHNCKKIVSGSNLPVCQQAAECSKREQPSQEETGFQPPRNSSQKVEQSEKKTTSESSQSKLLSKLTTSPVSSGWSPDKPAFGQVGQLLAATCPNLKLLAECSEQKGFPGKRKRNSMDRDLKSLRQPVKQKAYEPSLRPPTGHQDGKWALVEHEGPENPVALEEAVLLFRKDSQDDHLAREDNFSADLSPLHRNDDQIHIGNFKTNQLREFNLLFPYQQSTVARQDSGSEVTEGLEEAQTCPGSVTLKEIELPPPPCVSNSRCSPVSDGQNCVAPPSKKAKGFGLSKGGSVLCSDFSQKTKWSPEEYERRPCSTATDLSSEDTSRESVSPHNSRQAKRSSEPCGETLSLSSPSISGPSKVGNLEDSSGDGDALRRKLKSSFDSGDENVVCNLDSDEEEEVLKPLHEILFLKANPPPANPEEAPVLFQEFKILSPKVSSSLEMTFIVLKVKKPPDYLMVGFRFVSADFREFIKKFSIIVDSIPDYHPGEEIFHLLNSGKLFSQYTLDLRNSGFTPQNAVENLIISSEKTQQIFLTTQGFLSSACHYKQCPVPILKWLFQMMSVHTDFIASIQILNTLMEITVRNDSTSNPSFRPWIPSLSDIARVFVNMGVGFKSLFALQNLQPDFSEEDIFSEIQMTSEKESSGESSAEPIFTCLPENNIFNVVKFLGLCTAIYPEGYKDQEIFLLLILLFKMSLEKQLKQIPLVDFQSLLLNLLKNIRDWKAKMPELCLAISKLSSHHHNLLWLVQLIPNWIARGRQVRQHLSLVIISKYLGTKHEEIPNASDLQMSLLCQYLVKMKPSNLLKKMIAERRAEQQDDLIEDTLHIKLEQQAYYLTYVLLHLVNEVSCSHAFSSQQRKYLLQLCGSLEKHIKCDIREDARLFYRTKVKDLVARIYGKWQDLIQNSRPIQVPFL</sequence>
<dbReference type="GO" id="GO:1990166">
    <property type="term" value="P:protein localization to site of double-strand break"/>
    <property type="evidence" value="ECO:0000318"/>
    <property type="project" value="GO_Central"/>
</dbReference>
<comment type="similarity">
    <text evidence="1">Belongs to the FAM178 family.</text>
</comment>
<dbReference type="Proteomes" id="UP000002279">
    <property type="component" value="Unplaced"/>
</dbReference>
<dbReference type="FunCoup" id="F6W3N2">
    <property type="interactions" value="1726"/>
</dbReference>
<feature type="region of interest" description="Disordered" evidence="2">
    <location>
        <begin position="211"/>
        <end position="267"/>
    </location>
</feature>
<gene>
    <name evidence="4" type="primary">SLF2</name>
</gene>
<evidence type="ECO:0000256" key="1">
    <source>
        <dbReference type="ARBA" id="ARBA00010311"/>
    </source>
</evidence>
<dbReference type="InterPro" id="IPR026161">
    <property type="entry name" value="FAM178"/>
</dbReference>